<evidence type="ECO:0000313" key="1">
    <source>
        <dbReference type="EMBL" id="GFY08376.1"/>
    </source>
</evidence>
<comment type="caution">
    <text evidence="1">The sequence shown here is derived from an EMBL/GenBank/DDBJ whole genome shotgun (WGS) entry which is preliminary data.</text>
</comment>
<dbReference type="Proteomes" id="UP000887159">
    <property type="component" value="Unassembled WGS sequence"/>
</dbReference>
<evidence type="ECO:0000313" key="2">
    <source>
        <dbReference type="Proteomes" id="UP000887159"/>
    </source>
</evidence>
<protein>
    <submittedName>
        <fullName evidence="1">Uncharacterized protein</fullName>
    </submittedName>
</protein>
<organism evidence="1 2">
    <name type="scientific">Trichonephila clavipes</name>
    <name type="common">Golden silk orbweaver</name>
    <name type="synonym">Nephila clavipes</name>
    <dbReference type="NCBI Taxonomy" id="2585209"/>
    <lineage>
        <taxon>Eukaryota</taxon>
        <taxon>Metazoa</taxon>
        <taxon>Ecdysozoa</taxon>
        <taxon>Arthropoda</taxon>
        <taxon>Chelicerata</taxon>
        <taxon>Arachnida</taxon>
        <taxon>Araneae</taxon>
        <taxon>Araneomorphae</taxon>
        <taxon>Entelegynae</taxon>
        <taxon>Araneoidea</taxon>
        <taxon>Nephilidae</taxon>
        <taxon>Trichonephila</taxon>
    </lineage>
</organism>
<gene>
    <name evidence="1" type="ORF">TNCV_1357821</name>
</gene>
<keyword evidence="2" id="KW-1185">Reference proteome</keyword>
<accession>A0A8X6SH72</accession>
<dbReference type="EMBL" id="BMAU01021280">
    <property type="protein sequence ID" value="GFY08376.1"/>
    <property type="molecule type" value="Genomic_DNA"/>
</dbReference>
<sequence>MRKIKIQTHHGKGMSLPHGGWTSARWSAEGILFPPKRNTNGDIHRSATWGRVLDWKFGTALDANAVSNFQLSVRSIPVKHRISIVSGDHLLTQTIARLRTGHQRGMMVEDLKAAFLKLWGVMTQQEVREHIENKTLIKNIINLLKRSET</sequence>
<name>A0A8X6SH72_TRICX</name>
<reference evidence="1" key="1">
    <citation type="submission" date="2020-08" db="EMBL/GenBank/DDBJ databases">
        <title>Multicomponent nature underlies the extraordinary mechanical properties of spider dragline silk.</title>
        <authorList>
            <person name="Kono N."/>
            <person name="Nakamura H."/>
            <person name="Mori M."/>
            <person name="Yoshida Y."/>
            <person name="Ohtoshi R."/>
            <person name="Malay A.D."/>
            <person name="Moran D.A.P."/>
            <person name="Tomita M."/>
            <person name="Numata K."/>
            <person name="Arakawa K."/>
        </authorList>
    </citation>
    <scope>NUCLEOTIDE SEQUENCE</scope>
</reference>
<proteinExistence type="predicted"/>
<dbReference type="AlphaFoldDB" id="A0A8X6SH72"/>